<dbReference type="Pfam" id="PF03807">
    <property type="entry name" value="F420_oxidored"/>
    <property type="match status" value="1"/>
</dbReference>
<dbReference type="InterPro" id="IPR036291">
    <property type="entry name" value="NAD(P)-bd_dom_sf"/>
</dbReference>
<accession>A0A433QS55</accession>
<dbReference type="AlphaFoldDB" id="A0A433QS55"/>
<dbReference type="EMBL" id="RBNJ01001934">
    <property type="protein sequence ID" value="RUS32605.1"/>
    <property type="molecule type" value="Genomic_DNA"/>
</dbReference>
<dbReference type="Gene3D" id="3.40.50.720">
    <property type="entry name" value="NAD(P)-binding Rossmann-like Domain"/>
    <property type="match status" value="1"/>
</dbReference>
<evidence type="ECO:0000259" key="2">
    <source>
        <dbReference type="Pfam" id="PF03807"/>
    </source>
</evidence>
<name>A0A433QS55_9FUNG</name>
<protein>
    <recommendedName>
        <fullName evidence="2">Pyrroline-5-carboxylate reductase catalytic N-terminal domain-containing protein</fullName>
    </recommendedName>
</protein>
<dbReference type="SUPFAM" id="SSF51735">
    <property type="entry name" value="NAD(P)-binding Rossmann-fold domains"/>
    <property type="match status" value="1"/>
</dbReference>
<evidence type="ECO:0000313" key="4">
    <source>
        <dbReference type="Proteomes" id="UP000274822"/>
    </source>
</evidence>
<reference evidence="3 4" key="1">
    <citation type="journal article" date="2018" name="New Phytol.">
        <title>Phylogenomics of Endogonaceae and evolution of mycorrhizas within Mucoromycota.</title>
        <authorList>
            <person name="Chang Y."/>
            <person name="Desiro A."/>
            <person name="Na H."/>
            <person name="Sandor L."/>
            <person name="Lipzen A."/>
            <person name="Clum A."/>
            <person name="Barry K."/>
            <person name="Grigoriev I.V."/>
            <person name="Martin F.M."/>
            <person name="Stajich J.E."/>
            <person name="Smith M.E."/>
            <person name="Bonito G."/>
            <person name="Spatafora J.W."/>
        </authorList>
    </citation>
    <scope>NUCLEOTIDE SEQUENCE [LARGE SCALE GENOMIC DNA]</scope>
    <source>
        <strain evidence="3 4">AD002</strain>
    </source>
</reference>
<gene>
    <name evidence="3" type="ORF">BC938DRAFT_474943</name>
</gene>
<dbReference type="InterPro" id="IPR051267">
    <property type="entry name" value="STEAP_metalloreductase"/>
</dbReference>
<keyword evidence="4" id="KW-1185">Reference proteome</keyword>
<proteinExistence type="predicted"/>
<sequence>MKIGILGSGNVGQTLASGFLSEGHTVVLGTRDPTSAKIVQWLKSAPHPDRSSATSYADTAAGAELVVLASPSDWAATEEVIRAASGGGALDGKVLIDTVNATVVEYPKVELVIAGNDSVGERVQSLLPNTHVVKMFNTIGLDHFYKPKGPADMFICGNDAVAKVTATEIALAFGYPRVIDTGDIQSSRFLESLGALWVVHALRGQTRRHAWKLIDLDE</sequence>
<keyword evidence="1" id="KW-0560">Oxidoreductase</keyword>
<evidence type="ECO:0000256" key="1">
    <source>
        <dbReference type="ARBA" id="ARBA00023002"/>
    </source>
</evidence>
<dbReference type="InterPro" id="IPR028939">
    <property type="entry name" value="P5C_Rdtase_cat_N"/>
</dbReference>
<dbReference type="PANTHER" id="PTHR14239">
    <property type="entry name" value="DUDULIN-RELATED"/>
    <property type="match status" value="1"/>
</dbReference>
<evidence type="ECO:0000313" key="3">
    <source>
        <dbReference type="EMBL" id="RUS32605.1"/>
    </source>
</evidence>
<dbReference type="GO" id="GO:0016491">
    <property type="term" value="F:oxidoreductase activity"/>
    <property type="evidence" value="ECO:0007669"/>
    <property type="project" value="UniProtKB-KW"/>
</dbReference>
<dbReference type="Proteomes" id="UP000274822">
    <property type="component" value="Unassembled WGS sequence"/>
</dbReference>
<comment type="caution">
    <text evidence="3">The sequence shown here is derived from an EMBL/GenBank/DDBJ whole genome shotgun (WGS) entry which is preliminary data.</text>
</comment>
<organism evidence="3 4">
    <name type="scientific">Jimgerdemannia flammicorona</name>
    <dbReference type="NCBI Taxonomy" id="994334"/>
    <lineage>
        <taxon>Eukaryota</taxon>
        <taxon>Fungi</taxon>
        <taxon>Fungi incertae sedis</taxon>
        <taxon>Mucoromycota</taxon>
        <taxon>Mucoromycotina</taxon>
        <taxon>Endogonomycetes</taxon>
        <taxon>Endogonales</taxon>
        <taxon>Endogonaceae</taxon>
        <taxon>Jimgerdemannia</taxon>
    </lineage>
</organism>
<feature type="domain" description="Pyrroline-5-carboxylate reductase catalytic N-terminal" evidence="2">
    <location>
        <begin position="2"/>
        <end position="100"/>
    </location>
</feature>